<organism evidence="1">
    <name type="scientific">viral metagenome</name>
    <dbReference type="NCBI Taxonomy" id="1070528"/>
    <lineage>
        <taxon>unclassified sequences</taxon>
        <taxon>metagenomes</taxon>
        <taxon>organismal metagenomes</taxon>
    </lineage>
</organism>
<dbReference type="EMBL" id="MT143465">
    <property type="protein sequence ID" value="QJA97133.1"/>
    <property type="molecule type" value="Genomic_DNA"/>
</dbReference>
<protein>
    <submittedName>
        <fullName evidence="1">Uncharacterized protein</fullName>
    </submittedName>
</protein>
<proteinExistence type="predicted"/>
<sequence>MRSRDEQIEIANTIIKQLGGHRFVVMTGAKHIFAHESGVSFRVPGTMTKNRINYVKITLNTMDTYDIEFKRIYGLKVKDISDFSGAYCDMLQEVFTKETGLNTHL</sequence>
<accession>A0A6M3LQV5</accession>
<reference evidence="1" key="1">
    <citation type="submission" date="2020-03" db="EMBL/GenBank/DDBJ databases">
        <title>The deep terrestrial virosphere.</title>
        <authorList>
            <person name="Holmfeldt K."/>
            <person name="Nilsson E."/>
            <person name="Simone D."/>
            <person name="Lopez-Fernandez M."/>
            <person name="Wu X."/>
            <person name="de Brujin I."/>
            <person name="Lundin D."/>
            <person name="Andersson A."/>
            <person name="Bertilsson S."/>
            <person name="Dopson M."/>
        </authorList>
    </citation>
    <scope>NUCLEOTIDE SEQUENCE</scope>
    <source>
        <strain evidence="1">MM415B06668</strain>
    </source>
</reference>
<evidence type="ECO:0000313" key="1">
    <source>
        <dbReference type="EMBL" id="QJA97133.1"/>
    </source>
</evidence>
<dbReference type="AlphaFoldDB" id="A0A6M3LQV5"/>
<name>A0A6M3LQV5_9ZZZZ</name>
<gene>
    <name evidence="1" type="ORF">MM415B06668_0007</name>
</gene>